<evidence type="ECO:0000256" key="1">
    <source>
        <dbReference type="SAM" id="MobiDB-lite"/>
    </source>
</evidence>
<accession>A0A176RY35</accession>
<feature type="compositionally biased region" description="Basic residues" evidence="1">
    <location>
        <begin position="1"/>
        <end position="12"/>
    </location>
</feature>
<feature type="non-terminal residue" evidence="2">
    <location>
        <position position="51"/>
    </location>
</feature>
<keyword evidence="3" id="KW-1185">Reference proteome</keyword>
<name>A0A176RY35_9GAMM</name>
<gene>
    <name evidence="2" type="ORF">THIOM_003573</name>
</gene>
<evidence type="ECO:0000313" key="3">
    <source>
        <dbReference type="Proteomes" id="UP000076962"/>
    </source>
</evidence>
<feature type="region of interest" description="Disordered" evidence="1">
    <location>
        <begin position="1"/>
        <end position="20"/>
    </location>
</feature>
<protein>
    <submittedName>
        <fullName evidence="2">Uncharacterized protein</fullName>
    </submittedName>
</protein>
<dbReference type="AlphaFoldDB" id="A0A176RY35"/>
<sequence length="51" mass="6036">MARHDSWKRHRQNLSPLTQKEMNKAFVEKEKASGFYQRAAYFHKDVLAAVD</sequence>
<organism evidence="2 3">
    <name type="scientific">Candidatus Thiomargarita nelsonii</name>
    <dbReference type="NCBI Taxonomy" id="1003181"/>
    <lineage>
        <taxon>Bacteria</taxon>
        <taxon>Pseudomonadati</taxon>
        <taxon>Pseudomonadota</taxon>
        <taxon>Gammaproteobacteria</taxon>
        <taxon>Thiotrichales</taxon>
        <taxon>Thiotrichaceae</taxon>
        <taxon>Thiomargarita</taxon>
    </lineage>
</organism>
<evidence type="ECO:0000313" key="2">
    <source>
        <dbReference type="EMBL" id="OAD20701.1"/>
    </source>
</evidence>
<dbReference type="EMBL" id="LUTY01002171">
    <property type="protein sequence ID" value="OAD20701.1"/>
    <property type="molecule type" value="Genomic_DNA"/>
</dbReference>
<comment type="caution">
    <text evidence="2">The sequence shown here is derived from an EMBL/GenBank/DDBJ whole genome shotgun (WGS) entry which is preliminary data.</text>
</comment>
<proteinExistence type="predicted"/>
<dbReference type="Proteomes" id="UP000076962">
    <property type="component" value="Unassembled WGS sequence"/>
</dbReference>
<reference evidence="2 3" key="1">
    <citation type="submission" date="2016-05" db="EMBL/GenBank/DDBJ databases">
        <title>Single-cell genome of chain-forming Candidatus Thiomargarita nelsonii and comparison to other large sulfur-oxidizing bacteria.</title>
        <authorList>
            <person name="Winkel M."/>
            <person name="Salman V."/>
            <person name="Woyke T."/>
            <person name="Schulz-Vogt H."/>
            <person name="Richter M."/>
            <person name="Flood B."/>
            <person name="Bailey J."/>
            <person name="Amann R."/>
            <person name="Mussmann M."/>
        </authorList>
    </citation>
    <scope>NUCLEOTIDE SEQUENCE [LARGE SCALE GENOMIC DNA]</scope>
    <source>
        <strain evidence="2 3">THI036</strain>
    </source>
</reference>